<dbReference type="InterPro" id="IPR016729">
    <property type="entry name" value="FADD"/>
</dbReference>
<dbReference type="OrthoDB" id="20872at2759"/>
<evidence type="ECO:0000259" key="2">
    <source>
        <dbReference type="PROSITE" id="PS50017"/>
    </source>
</evidence>
<dbReference type="SUPFAM" id="SSF47986">
    <property type="entry name" value="DEATH domain"/>
    <property type="match status" value="1"/>
</dbReference>
<proteinExistence type="predicted"/>
<dbReference type="KEGG" id="aplc:110985993"/>
<name>A0A8B7ZEG5_ACAPL</name>
<sequence>MGAVVSSTNGGDHGGIVAELTHPMKGDWLSQHVVACNVSKHEAAHLWERFKELGCNEDGELSGETLRTACSANTMAAKILEMMPRSKDNVLTFQTFCNMSRWLADANIEKKIRAVFQCLNKGHALDLAIVTDILSEIYCDESKEVIDRSAKVFIHQVGDIASHSISEQQFVNWAMELPQDTLQTIMDFKCSPNNDTVEQASSSNPVTGSKRTPTTKDMLKVSRMASRKDWMLLANKLGFTQDDINLIKEEAPGDAKEQVQQLLLLWTQRNGEQATVSVLREALQGSRMTEIADSLDTSA</sequence>
<evidence type="ECO:0000313" key="4">
    <source>
        <dbReference type="RefSeq" id="XP_022103245.1"/>
    </source>
</evidence>
<dbReference type="AlphaFoldDB" id="A0A8B7ZEG5"/>
<dbReference type="OMA" id="PEVRRCW"/>
<feature type="domain" description="Death" evidence="2">
    <location>
        <begin position="229"/>
        <end position="299"/>
    </location>
</feature>
<feature type="compositionally biased region" description="Polar residues" evidence="1">
    <location>
        <begin position="194"/>
        <end position="212"/>
    </location>
</feature>
<dbReference type="SMART" id="SM00005">
    <property type="entry name" value="DEATH"/>
    <property type="match status" value="1"/>
</dbReference>
<dbReference type="PROSITE" id="PS50017">
    <property type="entry name" value="DEATH_DOMAIN"/>
    <property type="match status" value="1"/>
</dbReference>
<dbReference type="CDD" id="cd01670">
    <property type="entry name" value="Death"/>
    <property type="match status" value="1"/>
</dbReference>
<dbReference type="GO" id="GO:0007165">
    <property type="term" value="P:signal transduction"/>
    <property type="evidence" value="ECO:0007669"/>
    <property type="project" value="InterPro"/>
</dbReference>
<feature type="region of interest" description="Disordered" evidence="1">
    <location>
        <begin position="194"/>
        <end position="213"/>
    </location>
</feature>
<dbReference type="InterPro" id="IPR011992">
    <property type="entry name" value="EF-hand-dom_pair"/>
</dbReference>
<accession>A0A8B7ZEG5</accession>
<dbReference type="PANTHER" id="PTHR15077">
    <property type="entry name" value="FAS-ASSOCIATING DEATH DOMAIN-CONTAINING PROTEIN FADD"/>
    <property type="match status" value="1"/>
</dbReference>
<dbReference type="SUPFAM" id="SSF47473">
    <property type="entry name" value="EF-hand"/>
    <property type="match status" value="1"/>
</dbReference>
<dbReference type="Proteomes" id="UP000694845">
    <property type="component" value="Unplaced"/>
</dbReference>
<dbReference type="Pfam" id="PF00531">
    <property type="entry name" value="Death"/>
    <property type="match status" value="1"/>
</dbReference>
<evidence type="ECO:0000256" key="1">
    <source>
        <dbReference type="SAM" id="MobiDB-lite"/>
    </source>
</evidence>
<dbReference type="InterPro" id="IPR000488">
    <property type="entry name" value="Death_dom"/>
</dbReference>
<dbReference type="Gene3D" id="1.10.533.10">
    <property type="entry name" value="Death Domain, Fas"/>
    <property type="match status" value="1"/>
</dbReference>
<dbReference type="RefSeq" id="XP_022103245.1">
    <property type="nucleotide sequence ID" value="XM_022247553.1"/>
</dbReference>
<dbReference type="InterPro" id="IPR011029">
    <property type="entry name" value="DEATH-like_dom_sf"/>
</dbReference>
<dbReference type="Gene3D" id="1.10.238.10">
    <property type="entry name" value="EF-hand"/>
    <property type="match status" value="1"/>
</dbReference>
<protein>
    <submittedName>
        <fullName evidence="4">Uncharacterized protein LOC110985993</fullName>
    </submittedName>
</protein>
<keyword evidence="3" id="KW-1185">Reference proteome</keyword>
<reference evidence="4" key="1">
    <citation type="submission" date="2025-08" db="UniProtKB">
        <authorList>
            <consortium name="RefSeq"/>
        </authorList>
    </citation>
    <scope>IDENTIFICATION</scope>
</reference>
<dbReference type="GeneID" id="110985993"/>
<gene>
    <name evidence="4" type="primary">LOC110985993</name>
</gene>
<evidence type="ECO:0000313" key="3">
    <source>
        <dbReference type="Proteomes" id="UP000694845"/>
    </source>
</evidence>
<organism evidence="3 4">
    <name type="scientific">Acanthaster planci</name>
    <name type="common">Crown-of-thorns starfish</name>
    <dbReference type="NCBI Taxonomy" id="133434"/>
    <lineage>
        <taxon>Eukaryota</taxon>
        <taxon>Metazoa</taxon>
        <taxon>Echinodermata</taxon>
        <taxon>Eleutherozoa</taxon>
        <taxon>Asterozoa</taxon>
        <taxon>Asteroidea</taxon>
        <taxon>Valvatacea</taxon>
        <taxon>Valvatida</taxon>
        <taxon>Acanthasteridae</taxon>
        <taxon>Acanthaster</taxon>
    </lineage>
</organism>